<dbReference type="SUPFAM" id="SSF54373">
    <property type="entry name" value="FAD-linked reductases, C-terminal domain"/>
    <property type="match status" value="1"/>
</dbReference>
<evidence type="ECO:0000256" key="2">
    <source>
        <dbReference type="ARBA" id="ARBA00006730"/>
    </source>
</evidence>
<evidence type="ECO:0000313" key="10">
    <source>
        <dbReference type="EMBL" id="MCO8271322.1"/>
    </source>
</evidence>
<dbReference type="EC" id="1.4.3.3" evidence="6"/>
<dbReference type="InterPro" id="IPR006076">
    <property type="entry name" value="FAD-dep_OxRdtase"/>
</dbReference>
<evidence type="ECO:0000256" key="8">
    <source>
        <dbReference type="ARBA" id="ARBA00049547"/>
    </source>
</evidence>
<comment type="cofactor">
    <cofactor evidence="1">
        <name>FAD</name>
        <dbReference type="ChEBI" id="CHEBI:57692"/>
    </cofactor>
</comment>
<feature type="domain" description="FAD dependent oxidoreductase" evidence="9">
    <location>
        <begin position="7"/>
        <end position="320"/>
    </location>
</feature>
<gene>
    <name evidence="10" type="ORF">M1L60_12030</name>
</gene>
<dbReference type="Gene3D" id="3.30.9.10">
    <property type="entry name" value="D-Amino Acid Oxidase, subunit A, domain 2"/>
    <property type="match status" value="1"/>
</dbReference>
<proteinExistence type="inferred from homology"/>
<sequence length="336" mass="37333">MAYSRADVLIIGAGVIGLTTGVRLAERGLRVLIYKSHDSNRTSSYAAGAIFDPYMAEHRDRKLRDAWALATRQEFERLHAEPEPWARLLGGVEASRRSMTPPEWALELPGYQPCANVDLPPGFASGWRYRTPLIEMPRFIEWLETRLSALKAKIEYRRLTDLRSGFDEADIVVNCTGIGAGRLVPDDEVRPIRGQLVAVPNPGIHEFFVEHVPDPYIGDTTYVLPHDDVLLLGGSAELGTSDLTWDHDVERAILSRCRDAFPALAGLKPIEELRRIGIRPHRPTVRLDHEDFGDRHIVHNYGHGGSGVSLSWGCADEVAKIVAVIREKAGLLTPAS</sequence>
<evidence type="ECO:0000313" key="11">
    <source>
        <dbReference type="Proteomes" id="UP001523369"/>
    </source>
</evidence>
<evidence type="ECO:0000256" key="3">
    <source>
        <dbReference type="ARBA" id="ARBA00022630"/>
    </source>
</evidence>
<dbReference type="InterPro" id="IPR023209">
    <property type="entry name" value="DAO"/>
</dbReference>
<dbReference type="EMBL" id="JAMYJR010000011">
    <property type="protein sequence ID" value="MCO8271322.1"/>
    <property type="molecule type" value="Genomic_DNA"/>
</dbReference>
<dbReference type="SUPFAM" id="SSF51971">
    <property type="entry name" value="Nucleotide-binding domain"/>
    <property type="match status" value="1"/>
</dbReference>
<dbReference type="PROSITE" id="PS00677">
    <property type="entry name" value="DAO"/>
    <property type="match status" value="1"/>
</dbReference>
<accession>A0ABT1DKE8</accession>
<dbReference type="PIRSF" id="PIRSF000189">
    <property type="entry name" value="D-aa_oxidase"/>
    <property type="match status" value="1"/>
</dbReference>
<dbReference type="RefSeq" id="WP_253237453.1">
    <property type="nucleotide sequence ID" value="NZ_JAMYJR010000011.1"/>
</dbReference>
<dbReference type="Pfam" id="PF01266">
    <property type="entry name" value="DAO"/>
    <property type="match status" value="1"/>
</dbReference>
<evidence type="ECO:0000256" key="4">
    <source>
        <dbReference type="ARBA" id="ARBA00022827"/>
    </source>
</evidence>
<dbReference type="Proteomes" id="UP001523369">
    <property type="component" value="Unassembled WGS sequence"/>
</dbReference>
<evidence type="ECO:0000256" key="1">
    <source>
        <dbReference type="ARBA" id="ARBA00001974"/>
    </source>
</evidence>
<evidence type="ECO:0000256" key="7">
    <source>
        <dbReference type="ARBA" id="ARBA00039751"/>
    </source>
</evidence>
<evidence type="ECO:0000256" key="6">
    <source>
        <dbReference type="ARBA" id="ARBA00039101"/>
    </source>
</evidence>
<keyword evidence="3" id="KW-0285">Flavoprotein</keyword>
<comment type="catalytic activity">
    <reaction evidence="8">
        <text>a D-alpha-amino acid + O2 + H2O = a 2-oxocarboxylate + H2O2 + NH4(+)</text>
        <dbReference type="Rhea" id="RHEA:21816"/>
        <dbReference type="ChEBI" id="CHEBI:15377"/>
        <dbReference type="ChEBI" id="CHEBI:15379"/>
        <dbReference type="ChEBI" id="CHEBI:16240"/>
        <dbReference type="ChEBI" id="CHEBI:28938"/>
        <dbReference type="ChEBI" id="CHEBI:35179"/>
        <dbReference type="ChEBI" id="CHEBI:59871"/>
        <dbReference type="EC" id="1.4.3.3"/>
    </reaction>
    <physiologicalReaction direction="left-to-right" evidence="8">
        <dbReference type="Rhea" id="RHEA:21817"/>
    </physiologicalReaction>
</comment>
<keyword evidence="5" id="KW-0560">Oxidoreductase</keyword>
<keyword evidence="4" id="KW-0274">FAD</keyword>
<reference evidence="10 11" key="1">
    <citation type="submission" date="2022-06" db="EMBL/GenBank/DDBJ databases">
        <title>New Species of the Genus Actinoplanes, ActinopZanes ferrugineus.</title>
        <authorList>
            <person name="Ding P."/>
        </authorList>
    </citation>
    <scope>NUCLEOTIDE SEQUENCE [LARGE SCALE GENOMIC DNA]</scope>
    <source>
        <strain evidence="10 11">TRM88003</strain>
    </source>
</reference>
<name>A0ABT1DKE8_9ACTN</name>
<comment type="similarity">
    <text evidence="2">Belongs to the DAMOX/DASOX family.</text>
</comment>
<protein>
    <recommendedName>
        <fullName evidence="7">D-amino-acid oxidase</fullName>
        <ecNumber evidence="6">1.4.3.3</ecNumber>
    </recommendedName>
</protein>
<evidence type="ECO:0000256" key="5">
    <source>
        <dbReference type="ARBA" id="ARBA00023002"/>
    </source>
</evidence>
<dbReference type="InterPro" id="IPR006181">
    <property type="entry name" value="D-amino_acid_oxidase_CS"/>
</dbReference>
<organism evidence="10 11">
    <name type="scientific">Paractinoplanes aksuensis</name>
    <dbReference type="NCBI Taxonomy" id="2939490"/>
    <lineage>
        <taxon>Bacteria</taxon>
        <taxon>Bacillati</taxon>
        <taxon>Actinomycetota</taxon>
        <taxon>Actinomycetes</taxon>
        <taxon>Micromonosporales</taxon>
        <taxon>Micromonosporaceae</taxon>
        <taxon>Paractinoplanes</taxon>
    </lineage>
</organism>
<evidence type="ECO:0000259" key="9">
    <source>
        <dbReference type="Pfam" id="PF01266"/>
    </source>
</evidence>
<dbReference type="PANTHER" id="PTHR11530:SF11">
    <property type="entry name" value="D-ASPARTATE OXIDASE"/>
    <property type="match status" value="1"/>
</dbReference>
<dbReference type="Gene3D" id="3.40.50.720">
    <property type="entry name" value="NAD(P)-binding Rossmann-like Domain"/>
    <property type="match status" value="1"/>
</dbReference>
<dbReference type="PANTHER" id="PTHR11530">
    <property type="entry name" value="D-AMINO ACID OXIDASE"/>
    <property type="match status" value="1"/>
</dbReference>
<comment type="caution">
    <text evidence="10">The sequence shown here is derived from an EMBL/GenBank/DDBJ whole genome shotgun (WGS) entry which is preliminary data.</text>
</comment>
<keyword evidence="11" id="KW-1185">Reference proteome</keyword>